<dbReference type="InterPro" id="IPR013783">
    <property type="entry name" value="Ig-like_fold"/>
</dbReference>
<dbReference type="PANTHER" id="PTHR47342:SF1">
    <property type="entry name" value="PROTEIN PTST, CHLOROPLASTIC"/>
    <property type="match status" value="1"/>
</dbReference>
<dbReference type="InterPro" id="IPR014756">
    <property type="entry name" value="Ig_E-set"/>
</dbReference>
<evidence type="ECO:0000313" key="3">
    <source>
        <dbReference type="EMBL" id="KAL2611767.1"/>
    </source>
</evidence>
<proteinExistence type="predicted"/>
<reference evidence="3 4" key="1">
    <citation type="submission" date="2024-09" db="EMBL/GenBank/DDBJ databases">
        <title>Chromosome-scale assembly of Riccia fluitans.</title>
        <authorList>
            <person name="Paukszto L."/>
            <person name="Sawicki J."/>
            <person name="Karawczyk K."/>
            <person name="Piernik-Szablinska J."/>
            <person name="Szczecinska M."/>
            <person name="Mazdziarz M."/>
        </authorList>
    </citation>
    <scope>NUCLEOTIDE SEQUENCE [LARGE SCALE GENOMIC DNA]</scope>
    <source>
        <strain evidence="3">Rf_01</strain>
        <tissue evidence="3">Aerial parts of the thallus</tissue>
    </source>
</reference>
<dbReference type="Gene3D" id="2.60.40.10">
    <property type="entry name" value="Immunoglobulins"/>
    <property type="match status" value="1"/>
</dbReference>
<comment type="caution">
    <text evidence="3">The sequence shown here is derived from an EMBL/GenBank/DDBJ whole genome shotgun (WGS) entry which is preliminary data.</text>
</comment>
<evidence type="ECO:0000259" key="2">
    <source>
        <dbReference type="Pfam" id="PF16561"/>
    </source>
</evidence>
<dbReference type="EMBL" id="JBHFFA010000007">
    <property type="protein sequence ID" value="KAL2611767.1"/>
    <property type="molecule type" value="Genomic_DNA"/>
</dbReference>
<dbReference type="InterPro" id="IPR032640">
    <property type="entry name" value="AMPK1_CBM"/>
</dbReference>
<organism evidence="3 4">
    <name type="scientific">Riccia fluitans</name>
    <dbReference type="NCBI Taxonomy" id="41844"/>
    <lineage>
        <taxon>Eukaryota</taxon>
        <taxon>Viridiplantae</taxon>
        <taxon>Streptophyta</taxon>
        <taxon>Embryophyta</taxon>
        <taxon>Marchantiophyta</taxon>
        <taxon>Marchantiopsida</taxon>
        <taxon>Marchantiidae</taxon>
        <taxon>Marchantiales</taxon>
        <taxon>Ricciaceae</taxon>
        <taxon>Riccia</taxon>
    </lineage>
</organism>
<feature type="domain" description="AMP-activated protein kinase glycogen-binding" evidence="2">
    <location>
        <begin position="264"/>
        <end position="342"/>
    </location>
</feature>
<keyword evidence="4" id="KW-1185">Reference proteome</keyword>
<evidence type="ECO:0000256" key="1">
    <source>
        <dbReference type="SAM" id="MobiDB-lite"/>
    </source>
</evidence>
<feature type="region of interest" description="Disordered" evidence="1">
    <location>
        <begin position="72"/>
        <end position="120"/>
    </location>
</feature>
<sequence length="343" mass="38322">MAVFADFRVCLFDPLHMRVESTPHAASFHVQCGARGFNLVKRTSVARMKASLKNRGNSLSLQRQRRICPIVVDSADHQKSAEPPQAARLREVTTVEDAETSDDTQNGAASPQPESQLLSPAQLAAYRSDPVRSRLLKKLSEANQFNRHLLRQVAIREKAIQQSKQNISALELELGVLVKIAQEIAKEGGKPETRKINGRYIHSHLAVRLEECVCALLSQFETWTGDDNLLTEPTTSLARDAPELHQTLLKHLETIEGVRSREVEMVYYGMAENVVVMGSFDNWSHGEAMSPETTGTFTKFTATLKLLPGRYEVKFMVDGEWRLSNFLPIIGEGVTMNNLLVVD</sequence>
<accession>A0ABD1XS36</accession>
<dbReference type="Proteomes" id="UP001605036">
    <property type="component" value="Unassembled WGS sequence"/>
</dbReference>
<dbReference type="Pfam" id="PF16561">
    <property type="entry name" value="AMPK1_CBM"/>
    <property type="match status" value="1"/>
</dbReference>
<dbReference type="PANTHER" id="PTHR47342">
    <property type="entry name" value="PROTEIN PTST, CHLOROPLASTIC"/>
    <property type="match status" value="1"/>
</dbReference>
<protein>
    <recommendedName>
        <fullName evidence="2">AMP-activated protein kinase glycogen-binding domain-containing protein</fullName>
    </recommendedName>
</protein>
<name>A0ABD1XS36_9MARC</name>
<gene>
    <name evidence="3" type="ORF">R1flu_023459</name>
</gene>
<feature type="compositionally biased region" description="Polar residues" evidence="1">
    <location>
        <begin position="103"/>
        <end position="119"/>
    </location>
</feature>
<dbReference type="AlphaFoldDB" id="A0ABD1XS36"/>
<dbReference type="CDD" id="cd02859">
    <property type="entry name" value="E_set_AMPKbeta_like_N"/>
    <property type="match status" value="1"/>
</dbReference>
<evidence type="ECO:0000313" key="4">
    <source>
        <dbReference type="Proteomes" id="UP001605036"/>
    </source>
</evidence>
<dbReference type="SUPFAM" id="SSF81296">
    <property type="entry name" value="E set domains"/>
    <property type="match status" value="1"/>
</dbReference>